<evidence type="ECO:0000313" key="2">
    <source>
        <dbReference type="EMBL" id="ROR95936.1"/>
    </source>
</evidence>
<organism evidence="2 3">
    <name type="scientific">Salana multivorans</name>
    <dbReference type="NCBI Taxonomy" id="120377"/>
    <lineage>
        <taxon>Bacteria</taxon>
        <taxon>Bacillati</taxon>
        <taxon>Actinomycetota</taxon>
        <taxon>Actinomycetes</taxon>
        <taxon>Micrococcales</taxon>
        <taxon>Beutenbergiaceae</taxon>
        <taxon>Salana</taxon>
    </lineage>
</organism>
<keyword evidence="3" id="KW-1185">Reference proteome</keyword>
<dbReference type="InterPro" id="IPR013974">
    <property type="entry name" value="SAF"/>
</dbReference>
<proteinExistence type="predicted"/>
<dbReference type="Gene3D" id="3.90.1210.10">
    <property type="entry name" value="Antifreeze-like/N-acetylneuraminic acid synthase C-terminal domain"/>
    <property type="match status" value="1"/>
</dbReference>
<evidence type="ECO:0000259" key="1">
    <source>
        <dbReference type="SMART" id="SM00858"/>
    </source>
</evidence>
<evidence type="ECO:0000313" key="3">
    <source>
        <dbReference type="Proteomes" id="UP000275356"/>
    </source>
</evidence>
<protein>
    <submittedName>
        <fullName evidence="2">SAF domain-containing protein</fullName>
    </submittedName>
</protein>
<feature type="domain" description="SAF" evidence="1">
    <location>
        <begin position="35"/>
        <end position="97"/>
    </location>
</feature>
<gene>
    <name evidence="2" type="ORF">EDD28_0504</name>
</gene>
<accession>A0A3N2D815</accession>
<reference evidence="2 3" key="1">
    <citation type="submission" date="2018-11" db="EMBL/GenBank/DDBJ databases">
        <title>Sequencing the genomes of 1000 actinobacteria strains.</title>
        <authorList>
            <person name="Klenk H.-P."/>
        </authorList>
    </citation>
    <scope>NUCLEOTIDE SEQUENCE [LARGE SCALE GENOMIC DNA]</scope>
    <source>
        <strain evidence="2 3">DSM 13521</strain>
    </source>
</reference>
<comment type="caution">
    <text evidence="2">The sequence shown here is derived from an EMBL/GenBank/DDBJ whole genome shotgun (WGS) entry which is preliminary data.</text>
</comment>
<name>A0A3N2D815_9MICO</name>
<sequence length="201" mass="20239">MRSLWWRYRPLLVGGLTFWLVLAALPLARPSTATVPVVVATRDLAAGTVLAPGDVTLWELPRGHAPPSALAGTGDAVGHQLRHAVAAGVAVVPLALADGGWGLAHDESAVPVRLADPLVAALLEAGDRVELVRADGEATASLTADARILAIVDDVAGGGLLGSGTPGSPLLLVAVPEGRATLVLDASARGTLTAALAPAHL</sequence>
<dbReference type="EMBL" id="RKHQ01000001">
    <property type="protein sequence ID" value="ROR95936.1"/>
    <property type="molecule type" value="Genomic_DNA"/>
</dbReference>
<dbReference type="Pfam" id="PF08666">
    <property type="entry name" value="SAF"/>
    <property type="match status" value="1"/>
</dbReference>
<dbReference type="SMART" id="SM00858">
    <property type="entry name" value="SAF"/>
    <property type="match status" value="1"/>
</dbReference>
<dbReference type="CDD" id="cd11614">
    <property type="entry name" value="SAF_CpaB_FlgA_like"/>
    <property type="match status" value="1"/>
</dbReference>
<dbReference type="Proteomes" id="UP000275356">
    <property type="component" value="Unassembled WGS sequence"/>
</dbReference>
<dbReference type="AlphaFoldDB" id="A0A3N2D815"/>